<feature type="transmembrane region" description="Helical" evidence="2">
    <location>
        <begin position="413"/>
        <end position="433"/>
    </location>
</feature>
<evidence type="ECO:0000259" key="3">
    <source>
        <dbReference type="Pfam" id="PF05569"/>
    </source>
</evidence>
<dbReference type="OrthoDB" id="4239884at2"/>
<dbReference type="Gene3D" id="3.30.2010.10">
    <property type="entry name" value="Metalloproteases ('zincins'), catalytic domain"/>
    <property type="match status" value="1"/>
</dbReference>
<feature type="domain" description="Peptidase M56" evidence="3">
    <location>
        <begin position="93"/>
        <end position="221"/>
    </location>
</feature>
<gene>
    <name evidence="4" type="primary">htpX_3</name>
    <name evidence="4" type="ORF">SsS58_03015</name>
</gene>
<feature type="transmembrane region" description="Helical" evidence="2">
    <location>
        <begin position="698"/>
        <end position="718"/>
    </location>
</feature>
<feature type="transmembrane region" description="Helical" evidence="2">
    <location>
        <begin position="600"/>
        <end position="622"/>
    </location>
</feature>
<proteinExistence type="predicted"/>
<feature type="transmembrane region" description="Helical" evidence="2">
    <location>
        <begin position="668"/>
        <end position="686"/>
    </location>
</feature>
<dbReference type="InterPro" id="IPR008756">
    <property type="entry name" value="Peptidase_M56"/>
</dbReference>
<keyword evidence="2" id="KW-0472">Membrane</keyword>
<dbReference type="AlphaFoldDB" id="A0A117EDK8"/>
<feature type="transmembrane region" description="Helical" evidence="2">
    <location>
        <begin position="339"/>
        <end position="362"/>
    </location>
</feature>
<organism evidence="4 5">
    <name type="scientific">Streptomyces scabiei</name>
    <dbReference type="NCBI Taxonomy" id="1930"/>
    <lineage>
        <taxon>Bacteria</taxon>
        <taxon>Bacillati</taxon>
        <taxon>Actinomycetota</taxon>
        <taxon>Actinomycetes</taxon>
        <taxon>Kitasatosporales</taxon>
        <taxon>Streptomycetaceae</taxon>
        <taxon>Streptomyces</taxon>
    </lineage>
</organism>
<feature type="transmembrane region" description="Helical" evidence="2">
    <location>
        <begin position="536"/>
        <end position="557"/>
    </location>
</feature>
<accession>A0A117EDK8</accession>
<feature type="compositionally biased region" description="Pro residues" evidence="1">
    <location>
        <begin position="9"/>
        <end position="19"/>
    </location>
</feature>
<feature type="transmembrane region" description="Helical" evidence="2">
    <location>
        <begin position="224"/>
        <end position="243"/>
    </location>
</feature>
<evidence type="ECO:0000256" key="1">
    <source>
        <dbReference type="SAM" id="MobiDB-lite"/>
    </source>
</evidence>
<feature type="transmembrane region" description="Helical" evidence="2">
    <location>
        <begin position="105"/>
        <end position="127"/>
    </location>
</feature>
<evidence type="ECO:0000313" key="4">
    <source>
        <dbReference type="EMBL" id="GAQ62645.1"/>
    </source>
</evidence>
<dbReference type="GO" id="GO:0008233">
    <property type="term" value="F:peptidase activity"/>
    <property type="evidence" value="ECO:0007669"/>
    <property type="project" value="UniProtKB-KW"/>
</dbReference>
<keyword evidence="4" id="KW-0378">Hydrolase</keyword>
<dbReference type="GO" id="GO:0006508">
    <property type="term" value="P:proteolysis"/>
    <property type="evidence" value="ECO:0007669"/>
    <property type="project" value="UniProtKB-KW"/>
</dbReference>
<evidence type="ECO:0000313" key="5">
    <source>
        <dbReference type="Proteomes" id="UP000067448"/>
    </source>
</evidence>
<dbReference type="RefSeq" id="WP_059080414.1">
    <property type="nucleotide sequence ID" value="NZ_BCMM01000012.1"/>
</dbReference>
<feature type="transmembrane region" description="Helical" evidence="2">
    <location>
        <begin position="484"/>
        <end position="503"/>
    </location>
</feature>
<keyword evidence="2" id="KW-0812">Transmembrane</keyword>
<comment type="caution">
    <text evidence="4">The sequence shown here is derived from an EMBL/GenBank/DDBJ whole genome shotgun (WGS) entry which is preliminary data.</text>
</comment>
<evidence type="ECO:0000256" key="2">
    <source>
        <dbReference type="SAM" id="Phobius"/>
    </source>
</evidence>
<feature type="transmembrane region" description="Helical" evidence="2">
    <location>
        <begin position="37"/>
        <end position="55"/>
    </location>
</feature>
<reference evidence="4 5" key="2">
    <citation type="journal article" date="2016" name="Genome Announc.">
        <title>Draft Genome Sequences of Streptomyces scabiei S58, Streptomyces turgidiscabies T45, and Streptomyces acidiscabies a10, the Pathogens of Potato Common Scab, Isolated in Japan.</title>
        <authorList>
            <person name="Tomihama T."/>
            <person name="Nishi Y."/>
            <person name="Sakai M."/>
            <person name="Ikenaga M."/>
            <person name="Okubo T."/>
            <person name="Ikeda S."/>
        </authorList>
    </citation>
    <scope>NUCLEOTIDE SEQUENCE [LARGE SCALE GENOMIC DNA]</scope>
    <source>
        <strain evidence="4 5">S58</strain>
    </source>
</reference>
<sequence length="734" mass="76428">MTDVAASGPPAPSPSPTDSPPISRHWPGVTSPAGARYLLLVAVLLLAGAFAGQIMHNQLLGTSWASATLRCIDEAVRVVPGQGLGQDFARNTYVQDCTRAVQQRLALVSLSGSFVVLFLGVASLWVLPRRLMRRAGPLVKAPAEWQHRAALAASEMGIRRVPDVVWGSVWLEEAFTAGRPGRTRIVLPRGVRRLPPAQADAILRHELAHVAAGDVTLVWLTRGVWWALAPVLLVPAVTIAVRDRYQDNRGPFAVLGTSFWGEYGLRALLLLTVAALVSQHVLRSREHEADLRSLQGRTREPLESLLTGQPSPALLWMDRARATHPTAARRLAAVRQAHLPLPVSLLDVTVTGLLSAIVLNTVADLAQAGFTGTSLTGRPAQLLSAVATGSLMSVGWGIAVWRGTPADRGAGPFPRGALLALAASTPVGLVAQLQSTGLSGVGPSGRWPLIVTLPWAVAGAGALSSALARLWVCRGGAAPGSRWGWVAALGVNLVLFTGALRIAQESAVFLHVTGWRKAVDALALSGMYSASADSTAWGLAAVALFALCLALWAGRALLLPGAPAASGRYVVWTVAAAAGAAVAARWAYEPVLSQGDSMSATQFDCWAATCAGLATLAALLALKGASGLGDALYAAPLSATLAGAVMWARHLPSWEHPLQAAALYTTNPLSQLALLLLALALPAALLPTLTLGPGRRWVAGLSPVLAAVFAAVGVLAVLHSGDSLLFVPPTSTAP</sequence>
<name>A0A117EDK8_STRSC</name>
<feature type="transmembrane region" description="Helical" evidence="2">
    <location>
        <begin position="631"/>
        <end position="648"/>
    </location>
</feature>
<dbReference type="EMBL" id="BCMM01000012">
    <property type="protein sequence ID" value="GAQ62645.1"/>
    <property type="molecule type" value="Genomic_DNA"/>
</dbReference>
<keyword evidence="2" id="KW-1133">Transmembrane helix</keyword>
<protein>
    <submittedName>
        <fullName evidence="4">Protease HtpX</fullName>
    </submittedName>
</protein>
<dbReference type="Pfam" id="PF05569">
    <property type="entry name" value="Peptidase_M56"/>
    <property type="match status" value="1"/>
</dbReference>
<reference evidence="5" key="3">
    <citation type="submission" date="2016-02" db="EMBL/GenBank/DDBJ databases">
        <title>Draft genome of pathogenic Streptomyces sp. in Japan.</title>
        <authorList>
            <person name="Tomihama T."/>
            <person name="Ikenaga M."/>
            <person name="Sakai M."/>
            <person name="Okubo T."/>
            <person name="Ikeda S."/>
        </authorList>
    </citation>
    <scope>NUCLEOTIDE SEQUENCE [LARGE SCALE GENOMIC DNA]</scope>
    <source>
        <strain evidence="5">S58</strain>
    </source>
</reference>
<feature type="transmembrane region" description="Helical" evidence="2">
    <location>
        <begin position="453"/>
        <end position="472"/>
    </location>
</feature>
<feature type="transmembrane region" description="Helical" evidence="2">
    <location>
        <begin position="569"/>
        <end position="588"/>
    </location>
</feature>
<reference evidence="5" key="1">
    <citation type="submission" date="2015-11" db="EMBL/GenBank/DDBJ databases">
        <authorList>
            <consortium name="Cross-ministerial Strategic Innovation Promotion Program (SIP) consortium"/>
            <person name="Tomihama T."/>
            <person name="Ikenaga M."/>
            <person name="Sakai M."/>
            <person name="Okubo T."/>
            <person name="Ikeda S."/>
        </authorList>
    </citation>
    <scope>NUCLEOTIDE SEQUENCE [LARGE SCALE GENOMIC DNA]</scope>
    <source>
        <strain evidence="5">S58</strain>
    </source>
</reference>
<feature type="region of interest" description="Disordered" evidence="1">
    <location>
        <begin position="1"/>
        <end position="26"/>
    </location>
</feature>
<keyword evidence="4" id="KW-0645">Protease</keyword>
<feature type="transmembrane region" description="Helical" evidence="2">
    <location>
        <begin position="382"/>
        <end position="401"/>
    </location>
</feature>
<dbReference type="Proteomes" id="UP000067448">
    <property type="component" value="Unassembled WGS sequence"/>
</dbReference>